<dbReference type="InterPro" id="IPR011234">
    <property type="entry name" value="Fumarylacetoacetase-like_C"/>
</dbReference>
<organism evidence="5 6">
    <name type="scientific">Paraburkholderia metrosideri</name>
    <dbReference type="NCBI Taxonomy" id="580937"/>
    <lineage>
        <taxon>Bacteria</taxon>
        <taxon>Pseudomonadati</taxon>
        <taxon>Pseudomonadota</taxon>
        <taxon>Betaproteobacteria</taxon>
        <taxon>Burkholderiales</taxon>
        <taxon>Burkholderiaceae</taxon>
        <taxon>Paraburkholderia</taxon>
    </lineage>
</organism>
<evidence type="ECO:0000256" key="3">
    <source>
        <dbReference type="ARBA" id="ARBA00022723"/>
    </source>
</evidence>
<evidence type="ECO:0000259" key="4">
    <source>
        <dbReference type="Pfam" id="PF01557"/>
    </source>
</evidence>
<dbReference type="Pfam" id="PF01557">
    <property type="entry name" value="FAA_hydrolase"/>
    <property type="match status" value="1"/>
</dbReference>
<dbReference type="PANTHER" id="PTHR42796">
    <property type="entry name" value="FUMARYLACETOACETATE HYDROLASE DOMAIN-CONTAINING PROTEIN 2A-RELATED"/>
    <property type="match status" value="1"/>
</dbReference>
<reference evidence="5 6" key="1">
    <citation type="journal article" date="2024" name="Chem. Sci.">
        <title>Discovery of megapolipeptins by genome mining of a Burkholderiales bacteria collection.</title>
        <authorList>
            <person name="Paulo B.S."/>
            <person name="Recchia M.J.J."/>
            <person name="Lee S."/>
            <person name="Fergusson C.H."/>
            <person name="Romanowski S.B."/>
            <person name="Hernandez A."/>
            <person name="Krull N."/>
            <person name="Liu D.Y."/>
            <person name="Cavanagh H."/>
            <person name="Bos A."/>
            <person name="Gray C.A."/>
            <person name="Murphy B.T."/>
            <person name="Linington R.G."/>
            <person name="Eustaquio A.S."/>
        </authorList>
    </citation>
    <scope>NUCLEOTIDE SEQUENCE [LARGE SCALE GENOMIC DNA]</scope>
    <source>
        <strain evidence="5 6">RL17-338-BIC-A</strain>
    </source>
</reference>
<evidence type="ECO:0000256" key="1">
    <source>
        <dbReference type="ARBA" id="ARBA00001946"/>
    </source>
</evidence>
<dbReference type="RefSeq" id="WP_408237644.1">
    <property type="nucleotide sequence ID" value="NZ_JAQQCF010000036.1"/>
</dbReference>
<evidence type="ECO:0000256" key="2">
    <source>
        <dbReference type="ARBA" id="ARBA00010211"/>
    </source>
</evidence>
<comment type="caution">
    <text evidence="5">The sequence shown here is derived from an EMBL/GenBank/DDBJ whole genome shotgun (WGS) entry which is preliminary data.</text>
</comment>
<gene>
    <name evidence="5" type="ORF">PQQ63_30925</name>
</gene>
<evidence type="ECO:0000313" key="5">
    <source>
        <dbReference type="EMBL" id="MFM0641119.1"/>
    </source>
</evidence>
<comment type="similarity">
    <text evidence="2">Belongs to the FAH family.</text>
</comment>
<keyword evidence="5" id="KW-0378">Hydrolase</keyword>
<evidence type="ECO:0000313" key="6">
    <source>
        <dbReference type="Proteomes" id="UP001629432"/>
    </source>
</evidence>
<name>A0ABW9E2H9_9BURK</name>
<dbReference type="InterPro" id="IPR036663">
    <property type="entry name" value="Fumarylacetoacetase_C_sf"/>
</dbReference>
<keyword evidence="6" id="KW-1185">Reference proteome</keyword>
<accession>A0ABW9E2H9</accession>
<dbReference type="Proteomes" id="UP001629432">
    <property type="component" value="Unassembled WGS sequence"/>
</dbReference>
<protein>
    <submittedName>
        <fullName evidence="5">Fumarylacetoacetate hydrolase family protein</fullName>
    </submittedName>
</protein>
<dbReference type="EMBL" id="JAQQCF010000036">
    <property type="protein sequence ID" value="MFM0641119.1"/>
    <property type="molecule type" value="Genomic_DNA"/>
</dbReference>
<comment type="cofactor">
    <cofactor evidence="1">
        <name>Mg(2+)</name>
        <dbReference type="ChEBI" id="CHEBI:18420"/>
    </cofactor>
</comment>
<dbReference type="Gene3D" id="3.90.850.10">
    <property type="entry name" value="Fumarylacetoacetase-like, C-terminal domain"/>
    <property type="match status" value="1"/>
</dbReference>
<dbReference type="SUPFAM" id="SSF56529">
    <property type="entry name" value="FAH"/>
    <property type="match status" value="1"/>
</dbReference>
<dbReference type="InterPro" id="IPR051121">
    <property type="entry name" value="FAH"/>
</dbReference>
<proteinExistence type="inferred from homology"/>
<keyword evidence="3" id="KW-0479">Metal-binding</keyword>
<dbReference type="GO" id="GO:0016787">
    <property type="term" value="F:hydrolase activity"/>
    <property type="evidence" value="ECO:0007669"/>
    <property type="project" value="UniProtKB-KW"/>
</dbReference>
<sequence>MKLVSFSHNGRDSFGVCVGDRIVDIGRRYAGQFATLKDAIAGELFEVDFTVPAADAADPSIAEVRLLPPVPRPDKIICVGRNYRGHIAEAGLKLPDYPNLFVRLDNTLVAHGGALVRPQVSTSFDFEGELAVVIGKTARYVARDKALDYVFGYACFNDATLRDFQFDHSLTAGKNFEATGGFGPWIATSDEVGDPRELALTTLVNGTEMQHGHLKDLIFDIPYLISYVSQITTLSPGDILATGTPDGVGFVRNPPVWLSPGDEVEVRISRVGALANSVISSAGQAS</sequence>
<feature type="domain" description="Fumarylacetoacetase-like C-terminal" evidence="4">
    <location>
        <begin position="75"/>
        <end position="278"/>
    </location>
</feature>
<dbReference type="PANTHER" id="PTHR42796:SF4">
    <property type="entry name" value="FUMARYLACETOACETATE HYDROLASE DOMAIN-CONTAINING PROTEIN 2A"/>
    <property type="match status" value="1"/>
</dbReference>